<comment type="caution">
    <text evidence="2">The sequence shown here is derived from an EMBL/GenBank/DDBJ whole genome shotgun (WGS) entry which is preliminary data.</text>
</comment>
<reference evidence="2 3" key="1">
    <citation type="submission" date="2020-08" db="EMBL/GenBank/DDBJ databases">
        <title>Sphingobacterium sp. DN00404 isolated from aquaculture water.</title>
        <authorList>
            <person name="Zhang M."/>
        </authorList>
    </citation>
    <scope>NUCLEOTIDE SEQUENCE [LARGE SCALE GENOMIC DNA]</scope>
    <source>
        <strain evidence="2 3">DN00404</strain>
    </source>
</reference>
<dbReference type="Proteomes" id="UP000602759">
    <property type="component" value="Unassembled WGS sequence"/>
</dbReference>
<dbReference type="Gene3D" id="1.10.260.40">
    <property type="entry name" value="lambda repressor-like DNA-binding domains"/>
    <property type="match status" value="1"/>
</dbReference>
<dbReference type="CDD" id="cd00093">
    <property type="entry name" value="HTH_XRE"/>
    <property type="match status" value="1"/>
</dbReference>
<evidence type="ECO:0000313" key="3">
    <source>
        <dbReference type="Proteomes" id="UP000602759"/>
    </source>
</evidence>
<gene>
    <name evidence="2" type="ORF">H8B06_13080</name>
</gene>
<name>A0ABR7YR19_9SPHI</name>
<organism evidence="2 3">
    <name type="scientific">Sphingobacterium micropteri</name>
    <dbReference type="NCBI Taxonomy" id="2763501"/>
    <lineage>
        <taxon>Bacteria</taxon>
        <taxon>Pseudomonadati</taxon>
        <taxon>Bacteroidota</taxon>
        <taxon>Sphingobacteriia</taxon>
        <taxon>Sphingobacteriales</taxon>
        <taxon>Sphingobacteriaceae</taxon>
        <taxon>Sphingobacterium</taxon>
    </lineage>
</organism>
<evidence type="ECO:0000259" key="1">
    <source>
        <dbReference type="PROSITE" id="PS50943"/>
    </source>
</evidence>
<evidence type="ECO:0000313" key="2">
    <source>
        <dbReference type="EMBL" id="MBD1433766.1"/>
    </source>
</evidence>
<dbReference type="EMBL" id="JACOIK010000008">
    <property type="protein sequence ID" value="MBD1433766.1"/>
    <property type="molecule type" value="Genomic_DNA"/>
</dbReference>
<dbReference type="Pfam" id="PF12844">
    <property type="entry name" value="HTH_19"/>
    <property type="match status" value="1"/>
</dbReference>
<protein>
    <submittedName>
        <fullName evidence="2">Helix-turn-helix transcriptional regulator</fullName>
    </submittedName>
</protein>
<feature type="domain" description="HTH cro/C1-type" evidence="1">
    <location>
        <begin position="16"/>
        <end position="71"/>
    </location>
</feature>
<dbReference type="InterPro" id="IPR010982">
    <property type="entry name" value="Lambda_DNA-bd_dom_sf"/>
</dbReference>
<dbReference type="SUPFAM" id="SSF47413">
    <property type="entry name" value="lambda repressor-like DNA-binding domains"/>
    <property type="match status" value="1"/>
</dbReference>
<dbReference type="InterPro" id="IPR001387">
    <property type="entry name" value="Cro/C1-type_HTH"/>
</dbReference>
<sequence length="81" mass="9235">MVNKYLEIYKRIGFNLKQERKKAKLTQGQLAEKTAKLDASKISDIENGKEDFMFSTLLEIANGLGIDIEKLTKGERTNKTK</sequence>
<proteinExistence type="predicted"/>
<keyword evidence="3" id="KW-1185">Reference proteome</keyword>
<dbReference type="PROSITE" id="PS50943">
    <property type="entry name" value="HTH_CROC1"/>
    <property type="match status" value="1"/>
</dbReference>
<dbReference type="SMART" id="SM00530">
    <property type="entry name" value="HTH_XRE"/>
    <property type="match status" value="1"/>
</dbReference>
<accession>A0ABR7YR19</accession>
<dbReference type="RefSeq" id="WP_190994707.1">
    <property type="nucleotide sequence ID" value="NZ_JACOIK010000008.1"/>
</dbReference>